<dbReference type="VEuPathDB" id="FungiDB:FOIG_06911"/>
<proteinExistence type="predicted"/>
<dbReference type="GO" id="GO:0016787">
    <property type="term" value="F:hydrolase activity"/>
    <property type="evidence" value="ECO:0007669"/>
    <property type="project" value="InterPro"/>
</dbReference>
<sequence length="251" mass="27750">MASLPPAQCCSIGVKHDGEPVGKEFQIASKWAVYYSAPKGEQHKDVAILYLPDIFGIWQNSKLMADQFATCGYHCLVVDTFKGDAVPMPRPADFNIMKWTTEGSDGKNPHTKKEVDPIVEAAIQFLKREHQVTKIGAVGYCFGGKYVVRHYKSGIDIGFIAHPAGVEEKELAAIKGPLSIAAAETDPIFPAEKRHKSEEILAKCGLPYQMTLYSGVNHGFAVRCDLTDKIQKYGKEQAFYQAVAWFDAHLV</sequence>
<dbReference type="PANTHER" id="PTHR17630">
    <property type="entry name" value="DIENELACTONE HYDROLASE"/>
    <property type="match status" value="1"/>
</dbReference>
<dbReference type="InterPro" id="IPR029058">
    <property type="entry name" value="AB_hydrolase_fold"/>
</dbReference>
<dbReference type="SUPFAM" id="SSF53474">
    <property type="entry name" value="alpha/beta-Hydrolases"/>
    <property type="match status" value="1"/>
</dbReference>
<dbReference type="VEuPathDB" id="FungiDB:HZS61_014141"/>
<organism evidence="2 3">
    <name type="scientific">Fusarium oxysporum</name>
    <name type="common">Fusarium vascular wilt</name>
    <dbReference type="NCBI Taxonomy" id="5507"/>
    <lineage>
        <taxon>Eukaryota</taxon>
        <taxon>Fungi</taxon>
        <taxon>Dikarya</taxon>
        <taxon>Ascomycota</taxon>
        <taxon>Pezizomycotina</taxon>
        <taxon>Sordariomycetes</taxon>
        <taxon>Hypocreomycetidae</taxon>
        <taxon>Hypocreales</taxon>
        <taxon>Nectriaceae</taxon>
        <taxon>Fusarium</taxon>
        <taxon>Fusarium oxysporum species complex</taxon>
    </lineage>
</organism>
<dbReference type="AlphaFoldDB" id="A0A420N4K2"/>
<dbReference type="VEuPathDB" id="FungiDB:FOXG_04022"/>
<accession>A0A420N4K2</accession>
<reference evidence="2 3" key="1">
    <citation type="journal article" date="2018" name="Sci. Rep.">
        <title>Characterisation of pathogen-specific regions and novel effector candidates in Fusarium oxysporum f. sp. cepae.</title>
        <authorList>
            <person name="Armitage A.D."/>
            <person name="Taylor A."/>
            <person name="Sobczyk M.K."/>
            <person name="Baxter L."/>
            <person name="Greenfield B.P."/>
            <person name="Bates H.J."/>
            <person name="Wilson F."/>
            <person name="Jackson A.C."/>
            <person name="Ott S."/>
            <person name="Harrison R.J."/>
            <person name="Clarkson J.P."/>
        </authorList>
    </citation>
    <scope>NUCLEOTIDE SEQUENCE [LARGE SCALE GENOMIC DNA]</scope>
    <source>
        <strain evidence="2 3">Fo_A13</strain>
    </source>
</reference>
<name>A0A420N4K2_FUSOX</name>
<feature type="domain" description="Dienelactone hydrolase" evidence="1">
    <location>
        <begin position="34"/>
        <end position="249"/>
    </location>
</feature>
<protein>
    <recommendedName>
        <fullName evidence="1">Dienelactone hydrolase domain-containing protein</fullName>
    </recommendedName>
</protein>
<dbReference type="VEuPathDB" id="FungiDB:FOC4_g10007023"/>
<comment type="caution">
    <text evidence="2">The sequence shown here is derived from an EMBL/GenBank/DDBJ whole genome shotgun (WGS) entry which is preliminary data.</text>
</comment>
<gene>
    <name evidence="2" type="ORF">BFJ69_g7830</name>
</gene>
<dbReference type="VEuPathDB" id="FungiDB:FOZG_03347"/>
<evidence type="ECO:0000313" key="2">
    <source>
        <dbReference type="EMBL" id="RKK75240.1"/>
    </source>
</evidence>
<dbReference type="Proteomes" id="UP000285084">
    <property type="component" value="Unassembled WGS sequence"/>
</dbReference>
<dbReference type="Gene3D" id="3.40.50.1820">
    <property type="entry name" value="alpha/beta hydrolase"/>
    <property type="match status" value="1"/>
</dbReference>
<evidence type="ECO:0000313" key="3">
    <source>
        <dbReference type="Proteomes" id="UP000285084"/>
    </source>
</evidence>
<dbReference type="EMBL" id="MRCX01000063">
    <property type="protein sequence ID" value="RKK75240.1"/>
    <property type="molecule type" value="Genomic_DNA"/>
</dbReference>
<dbReference type="PANTHER" id="PTHR17630:SF44">
    <property type="entry name" value="PROTEIN AIM2"/>
    <property type="match status" value="1"/>
</dbReference>
<evidence type="ECO:0000259" key="1">
    <source>
        <dbReference type="Pfam" id="PF01738"/>
    </source>
</evidence>
<dbReference type="Pfam" id="PF01738">
    <property type="entry name" value="DLH"/>
    <property type="match status" value="1"/>
</dbReference>
<dbReference type="VEuPathDB" id="FungiDB:FOC1_g10004604"/>
<dbReference type="VEuPathDB" id="FungiDB:FOMG_03197"/>
<dbReference type="InterPro" id="IPR002925">
    <property type="entry name" value="Dienelactn_hydro"/>
</dbReference>